<feature type="transmembrane region" description="Helical" evidence="1">
    <location>
        <begin position="944"/>
        <end position="962"/>
    </location>
</feature>
<dbReference type="ExpressionAtlas" id="A0A6I8W241">
    <property type="expression patterns" value="baseline"/>
</dbReference>
<gene>
    <name evidence="3" type="primary">LOC6896787</name>
</gene>
<evidence type="ECO:0000313" key="2">
    <source>
        <dbReference type="Proteomes" id="UP000001819"/>
    </source>
</evidence>
<dbReference type="PANTHER" id="PTHR21274:SF0">
    <property type="entry name" value="MECKELIN"/>
    <property type="match status" value="1"/>
</dbReference>
<dbReference type="Pfam" id="PF09773">
    <property type="entry name" value="Meckelin"/>
    <property type="match status" value="1"/>
</dbReference>
<accession>A0A6I8W241</accession>
<sequence length="982" mass="111844">MCFLSILVVVVVACVTILKDFGTCSLAGVMPPSSPAPAPTPHTFRFQKPLQCLKNEFYNLNYFDCVPCNEAGDPGKLQPDKFSCKCPAGHISIYERGKTWPTCDEICSTSPDRTENCTSVWLPQPKPASYCSMQYLNATSVFASQLPIHPLISGIILTKTNPASNSSDCQSCDQTYNFRYQDFCLADALLRPYLHYNAFWQATTSPRTSSNRATHFGDLKFVAFFCLTLRNDTACQQLANLCVLSHFSLEKHSPCSAFLLTQVSDVVMKYAHSGEQVRSLQPFLFYKKGKATKDLLSKTLQLADRHQLQLFSTTFGLDGGLKRWGPFTLDMVNLCQQPAPSLRLAQPQAEAEVSCQLPLERIIDLAGQQANDNYLTLFLNFSSNWQYLLHQLPVLIETLTPENQRPQQEEWQLVKRFQLIAGLLRDNRHHQTVPHYEDGHKLQVYRSLRYVEDLELHYTLDGSHRDRVGLPLIRLRYRHIELAGNASLAQTYPFRMRVTYQKTERGWKWLILEVALPLLLLLAFSAAAFRLQNLRRRRHAELCQASSLWEFLLQLASNVAYTFLATALLLLALHASTPHLLKTLIYSGCVLQLMFLTVHLWRSSQLELFLIDWERPRSSCEGQRLNLDSSSLCSSVRTYVAESSVSAWRILFTANAWIRLSVAQKYSTLGQVFTLVAVYQLFERYTHGDVGLRCCLVSGSYIVSYLLQVMGHRLLTANPLQKFIDLCSLANISLFSLLEPGFGYYIHGRSPHGFADTDMSSMILQLQKTQNMSGRRGLLMDSDKQAYIILPPRNLHIYLERLLLPFQRSVTGSLSQTLLYQKDIIPSIDGQIERTSIAYASVNRFFCAFIDHVRATPSMFRGLLSLFYSLLQAIKDMDYIIKEKSVVEKLFNCEIDNYITENKGTFYIDDSLSFARVLLLGNHVNIFVLEILLLLSIFLMTSSLLIAGALACGFNMVLRHIFRLWVRRNVSRKTLIDERFLL</sequence>
<dbReference type="RefSeq" id="XP_033237425.1">
    <property type="nucleotide sequence ID" value="XM_033381534.1"/>
</dbReference>
<dbReference type="GO" id="GO:0036038">
    <property type="term" value="C:MKS complex"/>
    <property type="evidence" value="ECO:0007669"/>
    <property type="project" value="InterPro"/>
</dbReference>
<keyword evidence="1" id="KW-1133">Transmembrane helix</keyword>
<feature type="transmembrane region" description="Helical" evidence="1">
    <location>
        <begin position="917"/>
        <end position="938"/>
    </location>
</feature>
<name>A0A6I8W241_DROPS</name>
<keyword evidence="1" id="KW-0472">Membrane</keyword>
<organism evidence="2 3">
    <name type="scientific">Drosophila pseudoobscura pseudoobscura</name>
    <name type="common">Fruit fly</name>
    <dbReference type="NCBI Taxonomy" id="46245"/>
    <lineage>
        <taxon>Eukaryota</taxon>
        <taxon>Metazoa</taxon>
        <taxon>Ecdysozoa</taxon>
        <taxon>Arthropoda</taxon>
        <taxon>Hexapoda</taxon>
        <taxon>Insecta</taxon>
        <taxon>Pterygota</taxon>
        <taxon>Neoptera</taxon>
        <taxon>Endopterygota</taxon>
        <taxon>Diptera</taxon>
        <taxon>Brachycera</taxon>
        <taxon>Muscomorpha</taxon>
        <taxon>Ephydroidea</taxon>
        <taxon>Drosophilidae</taxon>
        <taxon>Drosophila</taxon>
        <taxon>Sophophora</taxon>
    </lineage>
</organism>
<dbReference type="GO" id="GO:0060271">
    <property type="term" value="P:cilium assembly"/>
    <property type="evidence" value="ECO:0007669"/>
    <property type="project" value="InterPro"/>
</dbReference>
<reference evidence="2" key="1">
    <citation type="submission" date="2024-06" db="UniProtKB">
        <authorList>
            <consortium name="RefSeq"/>
        </authorList>
    </citation>
    <scope>NUCLEOTIDE SEQUENCE [LARGE SCALE GENOMIC DNA]</scope>
    <source>
        <strain evidence="2">MV2-25</strain>
    </source>
</reference>
<dbReference type="PANTHER" id="PTHR21274">
    <property type="entry name" value="MECKELIN"/>
    <property type="match status" value="1"/>
</dbReference>
<dbReference type="Proteomes" id="UP000001819">
    <property type="component" value="Chromosome 2"/>
</dbReference>
<dbReference type="FunCoup" id="A0A6I8W241">
    <property type="interactions" value="95"/>
</dbReference>
<keyword evidence="1" id="KW-0812">Transmembrane</keyword>
<dbReference type="InParanoid" id="A0A6I8W241"/>
<feature type="transmembrane region" description="Helical" evidence="1">
    <location>
        <begin position="584"/>
        <end position="601"/>
    </location>
</feature>
<dbReference type="AlphaFoldDB" id="A0A6I8W241"/>
<evidence type="ECO:0000256" key="1">
    <source>
        <dbReference type="SAM" id="Phobius"/>
    </source>
</evidence>
<proteinExistence type="predicted"/>
<reference evidence="3" key="2">
    <citation type="submission" date="2025-08" db="UniProtKB">
        <authorList>
            <consortium name="RefSeq"/>
        </authorList>
    </citation>
    <scope>IDENTIFICATION</scope>
    <source>
        <strain evidence="3">MV-25-SWS-2005</strain>
        <tissue evidence="3">Whole body</tissue>
    </source>
</reference>
<feature type="transmembrane region" description="Helical" evidence="1">
    <location>
        <begin position="551"/>
        <end position="572"/>
    </location>
</feature>
<keyword evidence="2" id="KW-1185">Reference proteome</keyword>
<protein>
    <submittedName>
        <fullName evidence="3">Meckelin isoform X1</fullName>
    </submittedName>
</protein>
<feature type="transmembrane region" description="Helical" evidence="1">
    <location>
        <begin position="509"/>
        <end position="531"/>
    </location>
</feature>
<dbReference type="InterPro" id="IPR019170">
    <property type="entry name" value="Meckelin"/>
</dbReference>
<evidence type="ECO:0000313" key="3">
    <source>
        <dbReference type="RefSeq" id="XP_033237425.1"/>
    </source>
</evidence>